<protein>
    <submittedName>
        <fullName evidence="1">PadR family transcriptional regulator</fullName>
    </submittedName>
</protein>
<dbReference type="EMBL" id="LDER01000144">
    <property type="protein sequence ID" value="RVU64580.1"/>
    <property type="molecule type" value="Genomic_DNA"/>
</dbReference>
<evidence type="ECO:0000313" key="1">
    <source>
        <dbReference type="EMBL" id="RVU64580.1"/>
    </source>
</evidence>
<comment type="caution">
    <text evidence="1">The sequence shown here is derived from an EMBL/GenBank/DDBJ whole genome shotgun (WGS) entry which is preliminary data.</text>
</comment>
<name>A0A437SMR9_BACTU</name>
<organism evidence="1 2">
    <name type="scientific">Bacillus thuringiensis</name>
    <dbReference type="NCBI Taxonomy" id="1428"/>
    <lineage>
        <taxon>Bacteria</taxon>
        <taxon>Bacillati</taxon>
        <taxon>Bacillota</taxon>
        <taxon>Bacilli</taxon>
        <taxon>Bacillales</taxon>
        <taxon>Bacillaceae</taxon>
        <taxon>Bacillus</taxon>
        <taxon>Bacillus cereus group</taxon>
    </lineage>
</organism>
<accession>A0A437SMR9</accession>
<proteinExistence type="predicted"/>
<reference evidence="1 2" key="1">
    <citation type="submission" date="2018-01" db="EMBL/GenBank/DDBJ databases">
        <title>Complete genome sequence of G25-42.</title>
        <authorList>
            <person name="Zheng Z."/>
            <person name="Sun M."/>
        </authorList>
    </citation>
    <scope>NUCLEOTIDE SEQUENCE [LARGE SCALE GENOMIC DNA]</scope>
    <source>
        <strain evidence="1 2">G25-42</strain>
    </source>
</reference>
<dbReference type="Proteomes" id="UP000286687">
    <property type="component" value="Unassembled WGS sequence"/>
</dbReference>
<evidence type="ECO:0000313" key="2">
    <source>
        <dbReference type="Proteomes" id="UP000286687"/>
    </source>
</evidence>
<gene>
    <name evidence="1" type="ORF">BM74_08940</name>
</gene>
<sequence>MSNRRYIEIIADIFRVVIDIFKKSLIYLAGNLPGYPS</sequence>
<dbReference type="AlphaFoldDB" id="A0A437SMR9"/>